<proteinExistence type="predicted"/>
<accession>A0A1Y2G5Z7</accession>
<dbReference type="RefSeq" id="XP_021875538.1">
    <property type="nucleotide sequence ID" value="XM_022030767.1"/>
</dbReference>
<protein>
    <submittedName>
        <fullName evidence="2">Uncharacterized protein</fullName>
    </submittedName>
</protein>
<keyword evidence="3" id="KW-1185">Reference proteome</keyword>
<feature type="region of interest" description="Disordered" evidence="1">
    <location>
        <begin position="150"/>
        <end position="177"/>
    </location>
</feature>
<comment type="caution">
    <text evidence="2">The sequence shown here is derived from an EMBL/GenBank/DDBJ whole genome shotgun (WGS) entry which is preliminary data.</text>
</comment>
<evidence type="ECO:0000313" key="2">
    <source>
        <dbReference type="EMBL" id="ORY96976.1"/>
    </source>
</evidence>
<sequence>MSMRQMFLTSDKARAKMKAVNVQQPPLGIGKAVISNEDVTNVANSTYPSELFSSQIQAWSGTNQAMKFTGATLEALLLDQDAELASKNSSNIISSIIASGGIKTVEEATLKGLHTAYRHLLLVPMVFAGTKYELIIIGEVSMLNEGVKRTNKHENGNEGEDADEGKGGGVSGSLGSSDTVNFESSKDQFKEEHGHSLGSKYEEESRIQLHSAEGHHMWRDALDTQQKAPGMGLHCQFLGIQGFNDIVISDIDFL</sequence>
<dbReference type="AlphaFoldDB" id="A0A1Y2G5Z7"/>
<dbReference type="Proteomes" id="UP000193648">
    <property type="component" value="Unassembled WGS sequence"/>
</dbReference>
<dbReference type="EMBL" id="MCFF01000076">
    <property type="protein sequence ID" value="ORY96976.1"/>
    <property type="molecule type" value="Genomic_DNA"/>
</dbReference>
<evidence type="ECO:0000256" key="1">
    <source>
        <dbReference type="SAM" id="MobiDB-lite"/>
    </source>
</evidence>
<name>A0A1Y2G5Z7_9FUNG</name>
<organism evidence="2 3">
    <name type="scientific">Lobosporangium transversale</name>
    <dbReference type="NCBI Taxonomy" id="64571"/>
    <lineage>
        <taxon>Eukaryota</taxon>
        <taxon>Fungi</taxon>
        <taxon>Fungi incertae sedis</taxon>
        <taxon>Mucoromycota</taxon>
        <taxon>Mortierellomycotina</taxon>
        <taxon>Mortierellomycetes</taxon>
        <taxon>Mortierellales</taxon>
        <taxon>Mortierellaceae</taxon>
        <taxon>Lobosporangium</taxon>
    </lineage>
</organism>
<evidence type="ECO:0000313" key="3">
    <source>
        <dbReference type="Proteomes" id="UP000193648"/>
    </source>
</evidence>
<dbReference type="GeneID" id="33572608"/>
<gene>
    <name evidence="2" type="ORF">BCR41DRAFT_426722</name>
</gene>
<reference evidence="2 3" key="1">
    <citation type="submission" date="2016-07" db="EMBL/GenBank/DDBJ databases">
        <title>Pervasive Adenine N6-methylation of Active Genes in Fungi.</title>
        <authorList>
            <consortium name="DOE Joint Genome Institute"/>
            <person name="Mondo S.J."/>
            <person name="Dannebaum R.O."/>
            <person name="Kuo R.C."/>
            <person name="Labutti K."/>
            <person name="Haridas S."/>
            <person name="Kuo A."/>
            <person name="Salamov A."/>
            <person name="Ahrendt S.R."/>
            <person name="Lipzen A."/>
            <person name="Sullivan W."/>
            <person name="Andreopoulos W.B."/>
            <person name="Clum A."/>
            <person name="Lindquist E."/>
            <person name="Daum C."/>
            <person name="Ramamoorthy G.K."/>
            <person name="Gryganskyi A."/>
            <person name="Culley D."/>
            <person name="Magnuson J.K."/>
            <person name="James T.Y."/>
            <person name="O'Malley M.A."/>
            <person name="Stajich J.E."/>
            <person name="Spatafora J.W."/>
            <person name="Visel A."/>
            <person name="Grigoriev I.V."/>
        </authorList>
    </citation>
    <scope>NUCLEOTIDE SEQUENCE [LARGE SCALE GENOMIC DNA]</scope>
    <source>
        <strain evidence="2 3">NRRL 3116</strain>
    </source>
</reference>
<dbReference type="InParanoid" id="A0A1Y2G5Z7"/>